<dbReference type="InParanoid" id="A8PAG8"/>
<proteinExistence type="inferred from homology"/>
<feature type="binding site" description="axial binding residue" evidence="9">
    <location>
        <position position="392"/>
    </location>
    <ligand>
        <name>heme</name>
        <dbReference type="ChEBI" id="CHEBI:30413"/>
    </ligand>
    <ligandPart>
        <name>Fe</name>
        <dbReference type="ChEBI" id="CHEBI:18248"/>
    </ligandPart>
</feature>
<comment type="cofactor">
    <cofactor evidence="1 9">
        <name>heme</name>
        <dbReference type="ChEBI" id="CHEBI:30413"/>
    </cofactor>
</comment>
<keyword evidence="7 9" id="KW-0408">Iron</keyword>
<dbReference type="PRINTS" id="PR00463">
    <property type="entry name" value="EP450I"/>
</dbReference>
<dbReference type="GeneID" id="6016608"/>
<evidence type="ECO:0000256" key="2">
    <source>
        <dbReference type="ARBA" id="ARBA00005179"/>
    </source>
</evidence>
<dbReference type="InterPro" id="IPR017972">
    <property type="entry name" value="Cyt_P450_CS"/>
</dbReference>
<dbReference type="InterPro" id="IPR002401">
    <property type="entry name" value="Cyt_P450_E_grp-I"/>
</dbReference>
<dbReference type="InterPro" id="IPR036396">
    <property type="entry name" value="Cyt_P450_sf"/>
</dbReference>
<dbReference type="GO" id="GO:0016705">
    <property type="term" value="F:oxidoreductase activity, acting on paired donors, with incorporation or reduction of molecular oxygen"/>
    <property type="evidence" value="ECO:0007669"/>
    <property type="project" value="InterPro"/>
</dbReference>
<dbReference type="Pfam" id="PF00067">
    <property type="entry name" value="p450"/>
    <property type="match status" value="1"/>
</dbReference>
<evidence type="ECO:0000256" key="3">
    <source>
        <dbReference type="ARBA" id="ARBA00010617"/>
    </source>
</evidence>
<dbReference type="GO" id="GO:0020037">
    <property type="term" value="F:heme binding"/>
    <property type="evidence" value="ECO:0007669"/>
    <property type="project" value="InterPro"/>
</dbReference>
<dbReference type="PANTHER" id="PTHR46300:SF7">
    <property type="entry name" value="P450, PUTATIVE (EUROFUNG)-RELATED"/>
    <property type="match status" value="1"/>
</dbReference>
<evidence type="ECO:0000256" key="4">
    <source>
        <dbReference type="ARBA" id="ARBA00022617"/>
    </source>
</evidence>
<dbReference type="OrthoDB" id="2789670at2759"/>
<dbReference type="SUPFAM" id="SSF48264">
    <property type="entry name" value="Cytochrome P450"/>
    <property type="match status" value="1"/>
</dbReference>
<dbReference type="AlphaFoldDB" id="A8PAG8"/>
<organism evidence="11 12">
    <name type="scientific">Coprinopsis cinerea (strain Okayama-7 / 130 / ATCC MYA-4618 / FGSC 9003)</name>
    <name type="common">Inky cap fungus</name>
    <name type="synonym">Hormographiella aspergillata</name>
    <dbReference type="NCBI Taxonomy" id="240176"/>
    <lineage>
        <taxon>Eukaryota</taxon>
        <taxon>Fungi</taxon>
        <taxon>Dikarya</taxon>
        <taxon>Basidiomycota</taxon>
        <taxon>Agaricomycotina</taxon>
        <taxon>Agaricomycetes</taxon>
        <taxon>Agaricomycetidae</taxon>
        <taxon>Agaricales</taxon>
        <taxon>Agaricineae</taxon>
        <taxon>Psathyrellaceae</taxon>
        <taxon>Coprinopsis</taxon>
    </lineage>
</organism>
<evidence type="ECO:0000256" key="10">
    <source>
        <dbReference type="RuleBase" id="RU000461"/>
    </source>
</evidence>
<evidence type="ECO:0000313" key="11">
    <source>
        <dbReference type="EMBL" id="EAU81844.2"/>
    </source>
</evidence>
<dbReference type="HOGENOM" id="CLU_001570_2_3_1"/>
<comment type="caution">
    <text evidence="11">The sequence shown here is derived from an EMBL/GenBank/DDBJ whole genome shotgun (WGS) entry which is preliminary data.</text>
</comment>
<keyword evidence="4 9" id="KW-0349">Heme</keyword>
<comment type="pathway">
    <text evidence="2">Secondary metabolite biosynthesis.</text>
</comment>
<evidence type="ECO:0000256" key="5">
    <source>
        <dbReference type="ARBA" id="ARBA00022723"/>
    </source>
</evidence>
<sequence>MNIHGWCTTNGQRNTVRDIMYLNLKGKPMIVLNTLSAAVNLFEKRAPFFSDRPDVPLAKIVGIDWSFGLMNYGPKWRAHRRSFHQFFHQNEVPNYRPIIEQEGLNYLRRLASQPKDFLDETRFFFGSVIMRVSYGMSDVEYNRHWARKAEKSIKGVSEALVPGRYWANIFPFLRHLPTWFPGVGGWRRKFADAASANEDLLVGSFNEAKDRVNEGFQSEFPNVATRLIELLPSESDPDFSLSKSTTDTRIAAGADTTVTSGQALILALAMHPEVQERAREQLDAVVGPCRLPTPDECAQLPYIQAIVKEVSRWHSVVPLGIAHVAAEDYEYNGYFIPKGSEIYANSWAIMHDPEVFDDPLEYRPERYLKDGKINRAVLDPENAAFGYGRRICPGRHLSNESLTYMAASLLSVFEIKPAKDENGKPIPLGHKVGPSVLSTYQYERCRLQFNLAA</sequence>
<evidence type="ECO:0000256" key="1">
    <source>
        <dbReference type="ARBA" id="ARBA00001971"/>
    </source>
</evidence>
<keyword evidence="8 10" id="KW-0503">Monooxygenase</keyword>
<keyword evidence="12" id="KW-1185">Reference proteome</keyword>
<evidence type="ECO:0000256" key="8">
    <source>
        <dbReference type="ARBA" id="ARBA00023033"/>
    </source>
</evidence>
<dbReference type="Proteomes" id="UP000001861">
    <property type="component" value="Unassembled WGS sequence"/>
</dbReference>
<comment type="similarity">
    <text evidence="3 10">Belongs to the cytochrome P450 family.</text>
</comment>
<dbReference type="OMA" id="KAPHEML"/>
<accession>A8PAG8</accession>
<evidence type="ECO:0000256" key="6">
    <source>
        <dbReference type="ARBA" id="ARBA00023002"/>
    </source>
</evidence>
<protein>
    <submittedName>
        <fullName evidence="11">Cytochrome P450</fullName>
    </submittedName>
</protein>
<dbReference type="eggNOG" id="KOG0156">
    <property type="taxonomic scope" value="Eukaryota"/>
</dbReference>
<dbReference type="GO" id="GO:0005506">
    <property type="term" value="F:iron ion binding"/>
    <property type="evidence" value="ECO:0007669"/>
    <property type="project" value="InterPro"/>
</dbReference>
<dbReference type="PANTHER" id="PTHR46300">
    <property type="entry name" value="P450, PUTATIVE (EUROFUNG)-RELATED-RELATED"/>
    <property type="match status" value="1"/>
</dbReference>
<evidence type="ECO:0000256" key="9">
    <source>
        <dbReference type="PIRSR" id="PIRSR602401-1"/>
    </source>
</evidence>
<dbReference type="EMBL" id="AACS02000002">
    <property type="protein sequence ID" value="EAU81844.2"/>
    <property type="molecule type" value="Genomic_DNA"/>
</dbReference>
<name>A8PAG8_COPC7</name>
<dbReference type="Gene3D" id="1.10.630.10">
    <property type="entry name" value="Cytochrome P450"/>
    <property type="match status" value="1"/>
</dbReference>
<dbReference type="KEGG" id="cci:CC1G_12514"/>
<dbReference type="GO" id="GO:0004497">
    <property type="term" value="F:monooxygenase activity"/>
    <property type="evidence" value="ECO:0007669"/>
    <property type="project" value="UniProtKB-KW"/>
</dbReference>
<keyword evidence="6 10" id="KW-0560">Oxidoreductase</keyword>
<dbReference type="STRING" id="240176.A8PAG8"/>
<evidence type="ECO:0000256" key="7">
    <source>
        <dbReference type="ARBA" id="ARBA00023004"/>
    </source>
</evidence>
<dbReference type="CDD" id="cd11065">
    <property type="entry name" value="CYP64-like"/>
    <property type="match status" value="1"/>
</dbReference>
<dbReference type="InterPro" id="IPR001128">
    <property type="entry name" value="Cyt_P450"/>
</dbReference>
<reference evidence="11 12" key="1">
    <citation type="journal article" date="2010" name="Proc. Natl. Acad. Sci. U.S.A.">
        <title>Insights into evolution of multicellular fungi from the assembled chromosomes of the mushroom Coprinopsis cinerea (Coprinus cinereus).</title>
        <authorList>
            <person name="Stajich J.E."/>
            <person name="Wilke S.K."/>
            <person name="Ahren D."/>
            <person name="Au C.H."/>
            <person name="Birren B.W."/>
            <person name="Borodovsky M."/>
            <person name="Burns C."/>
            <person name="Canback B."/>
            <person name="Casselton L.A."/>
            <person name="Cheng C.K."/>
            <person name="Deng J."/>
            <person name="Dietrich F.S."/>
            <person name="Fargo D.C."/>
            <person name="Farman M.L."/>
            <person name="Gathman A.C."/>
            <person name="Goldberg J."/>
            <person name="Guigo R."/>
            <person name="Hoegger P.J."/>
            <person name="Hooker J.B."/>
            <person name="Huggins A."/>
            <person name="James T.Y."/>
            <person name="Kamada T."/>
            <person name="Kilaru S."/>
            <person name="Kodira C."/>
            <person name="Kues U."/>
            <person name="Kupfer D."/>
            <person name="Kwan H.S."/>
            <person name="Lomsadze A."/>
            <person name="Li W."/>
            <person name="Lilly W.W."/>
            <person name="Ma L.J."/>
            <person name="Mackey A.J."/>
            <person name="Manning G."/>
            <person name="Martin F."/>
            <person name="Muraguchi H."/>
            <person name="Natvig D.O."/>
            <person name="Palmerini H."/>
            <person name="Ramesh M.A."/>
            <person name="Rehmeyer C.J."/>
            <person name="Roe B.A."/>
            <person name="Shenoy N."/>
            <person name="Stanke M."/>
            <person name="Ter-Hovhannisyan V."/>
            <person name="Tunlid A."/>
            <person name="Velagapudi R."/>
            <person name="Vision T.J."/>
            <person name="Zeng Q."/>
            <person name="Zolan M.E."/>
            <person name="Pukkila P.J."/>
        </authorList>
    </citation>
    <scope>NUCLEOTIDE SEQUENCE [LARGE SCALE GENOMIC DNA]</scope>
    <source>
        <strain evidence="12">Okayama-7 / 130 / ATCC MYA-4618 / FGSC 9003</strain>
    </source>
</reference>
<evidence type="ECO:0000313" key="12">
    <source>
        <dbReference type="Proteomes" id="UP000001861"/>
    </source>
</evidence>
<dbReference type="PROSITE" id="PS00086">
    <property type="entry name" value="CYTOCHROME_P450"/>
    <property type="match status" value="1"/>
</dbReference>
<dbReference type="VEuPathDB" id="FungiDB:CC1G_12514"/>
<dbReference type="RefSeq" id="XP_001839985.2">
    <property type="nucleotide sequence ID" value="XM_001839933.2"/>
</dbReference>
<dbReference type="InterPro" id="IPR050364">
    <property type="entry name" value="Cytochrome_P450_fung"/>
</dbReference>
<keyword evidence="5 9" id="KW-0479">Metal-binding</keyword>
<gene>
    <name evidence="11" type="ORF">CC1G_12514</name>
</gene>
<dbReference type="PRINTS" id="PR00385">
    <property type="entry name" value="P450"/>
</dbReference>